<dbReference type="Proteomes" id="UP000076131">
    <property type="component" value="Unassembled WGS sequence"/>
</dbReference>
<name>A0A154QGG8_9GAMM</name>
<dbReference type="STRING" id="416169.RHOFW104T7_14225"/>
<dbReference type="AlphaFoldDB" id="A0A154QGG8"/>
<comment type="caution">
    <text evidence="1">The sequence shown here is derived from an EMBL/GenBank/DDBJ whole genome shotgun (WGS) entry which is preliminary data.</text>
</comment>
<accession>A0A154QGG8</accession>
<sequence>MPATTKVYFSADRTWRLTVTPRAVSGALAYFEDKAAGREDAGALPGNLQKRAQGFMEHLEHGHWRVVWNEPLLNEVSPVEAIISPSGFVVTFDNWHGAGYGDDVVVIYDGHGKPVRAMGLKDFLPKEYIEALPHSVSSIWWGEGHHFSADGRQLVLRVVVPAESTVEAMDDAKAEHVELAFELMDGKGSVPDEPAWSGAMTKAARVDALLRARWAKEEAIFVAPLQSPHGSEYVDWVHYLTEAFFRVDADWQDGFPATVVLRLPTAGDYEASVDHLFNALRGELNRDGALMIASPSQDNLVRVLARLAKKVPREWLKDARVYVAVDAAHTDAAKSALARTGAKYIQLNPDVPIPQRKARLKAFQASKGNP</sequence>
<evidence type="ECO:0000313" key="1">
    <source>
        <dbReference type="EMBL" id="KZC23331.1"/>
    </source>
</evidence>
<proteinExistence type="predicted"/>
<dbReference type="EMBL" id="LVJS01000047">
    <property type="protein sequence ID" value="KZC23331.1"/>
    <property type="molecule type" value="Genomic_DNA"/>
</dbReference>
<evidence type="ECO:0000313" key="2">
    <source>
        <dbReference type="Proteomes" id="UP000076131"/>
    </source>
</evidence>
<reference evidence="1 2" key="1">
    <citation type="journal article" date="2016" name="MBio">
        <title>Lateral Gene Transfer in a Heavy Metal-Contaminated-Groundwater Microbial Community.</title>
        <authorList>
            <person name="Hemme C.L."/>
            <person name="Green S.J."/>
            <person name="Rishishwar L."/>
            <person name="Prakash O."/>
            <person name="Pettenato A."/>
            <person name="Chakraborty R."/>
            <person name="Deutschbauer A.M."/>
            <person name="Van Nostrand J.D."/>
            <person name="Wu L."/>
            <person name="He Z."/>
            <person name="Jordan I.K."/>
            <person name="Hazen T.C."/>
            <person name="Arkin A.P."/>
            <person name="Kostka J.E."/>
            <person name="Zhou J."/>
        </authorList>
    </citation>
    <scope>NUCLEOTIDE SEQUENCE [LARGE SCALE GENOMIC DNA]</scope>
    <source>
        <strain evidence="1 2">FW104-T7</strain>
    </source>
</reference>
<protein>
    <submittedName>
        <fullName evidence="1">Uncharacterized protein</fullName>
    </submittedName>
</protein>
<dbReference type="eggNOG" id="ENOG5030AXX">
    <property type="taxonomic scope" value="Bacteria"/>
</dbReference>
<keyword evidence="2" id="KW-1185">Reference proteome</keyword>
<gene>
    <name evidence="1" type="ORF">RHOFW104T7_14225</name>
</gene>
<organism evidence="1 2">
    <name type="scientific">Rhodanobacter thiooxydans</name>
    <dbReference type="NCBI Taxonomy" id="416169"/>
    <lineage>
        <taxon>Bacteria</taxon>
        <taxon>Pseudomonadati</taxon>
        <taxon>Pseudomonadota</taxon>
        <taxon>Gammaproteobacteria</taxon>
        <taxon>Lysobacterales</taxon>
        <taxon>Rhodanobacteraceae</taxon>
        <taxon>Rhodanobacter</taxon>
    </lineage>
</organism>
<dbReference type="RefSeq" id="WP_008436690.1">
    <property type="nucleotide sequence ID" value="NZ_LVJS01000047.1"/>
</dbReference>